<organism evidence="3 4">
    <name type="scientific">Heligmosomoides polygyrus</name>
    <name type="common">Parasitic roundworm</name>
    <dbReference type="NCBI Taxonomy" id="6339"/>
    <lineage>
        <taxon>Eukaryota</taxon>
        <taxon>Metazoa</taxon>
        <taxon>Ecdysozoa</taxon>
        <taxon>Nematoda</taxon>
        <taxon>Chromadorea</taxon>
        <taxon>Rhabditida</taxon>
        <taxon>Rhabditina</taxon>
        <taxon>Rhabditomorpha</taxon>
        <taxon>Strongyloidea</taxon>
        <taxon>Heligmosomidae</taxon>
        <taxon>Heligmosomoides</taxon>
    </lineage>
</organism>
<dbReference type="EMBL" id="UZAH01008184">
    <property type="protein sequence ID" value="VDO33852.1"/>
    <property type="molecule type" value="Genomic_DNA"/>
</dbReference>
<dbReference type="WBParaSite" id="HPBE_0000334601-mRNA-1">
    <property type="protein sequence ID" value="HPBE_0000334601-mRNA-1"/>
    <property type="gene ID" value="HPBE_0000334601"/>
</dbReference>
<dbReference type="Proteomes" id="UP000050761">
    <property type="component" value="Unassembled WGS sequence"/>
</dbReference>
<keyword evidence="3" id="KW-1185">Reference proteome</keyword>
<reference evidence="2 3" key="1">
    <citation type="submission" date="2018-11" db="EMBL/GenBank/DDBJ databases">
        <authorList>
            <consortium name="Pathogen Informatics"/>
        </authorList>
    </citation>
    <scope>NUCLEOTIDE SEQUENCE [LARGE SCALE GENOMIC DNA]</scope>
</reference>
<feature type="compositionally biased region" description="Basic and acidic residues" evidence="1">
    <location>
        <begin position="34"/>
        <end position="45"/>
    </location>
</feature>
<sequence>MAPTTSTEEKPNTPVDGDLSLKQLLARPNCLRNKGGDDTADERTAARPGEVINGSSQDDVLPDAAAPLKNATIRELLDLPRLDERLAAESKKSLEQMTMPRHDPSDSSLMTQFKLHLAYAFMKMAKTASAGTEGDSN</sequence>
<evidence type="ECO:0000313" key="2">
    <source>
        <dbReference type="EMBL" id="VDO33852.1"/>
    </source>
</evidence>
<feature type="region of interest" description="Disordered" evidence="1">
    <location>
        <begin position="1"/>
        <end position="62"/>
    </location>
</feature>
<name>A0A183FB04_HELPZ</name>
<feature type="region of interest" description="Disordered" evidence="1">
    <location>
        <begin position="88"/>
        <end position="108"/>
    </location>
</feature>
<proteinExistence type="predicted"/>
<accession>A0A3P7XX99</accession>
<evidence type="ECO:0000313" key="4">
    <source>
        <dbReference type="WBParaSite" id="HPBE_0000334601-mRNA-1"/>
    </source>
</evidence>
<dbReference type="OrthoDB" id="5876975at2759"/>
<gene>
    <name evidence="2" type="ORF">HPBE_LOCUS3347</name>
</gene>
<protein>
    <submittedName>
        <fullName evidence="2 4">Uncharacterized protein</fullName>
    </submittedName>
</protein>
<feature type="compositionally biased region" description="Basic and acidic residues" evidence="1">
    <location>
        <begin position="88"/>
        <end position="105"/>
    </location>
</feature>
<evidence type="ECO:0000313" key="3">
    <source>
        <dbReference type="Proteomes" id="UP000050761"/>
    </source>
</evidence>
<reference evidence="4" key="2">
    <citation type="submission" date="2019-09" db="UniProtKB">
        <authorList>
            <consortium name="WormBaseParasite"/>
        </authorList>
    </citation>
    <scope>IDENTIFICATION</scope>
</reference>
<dbReference type="AlphaFoldDB" id="A0A183FB04"/>
<accession>A0A183FB04</accession>
<evidence type="ECO:0000256" key="1">
    <source>
        <dbReference type="SAM" id="MobiDB-lite"/>
    </source>
</evidence>